<feature type="region of interest" description="Disordered" evidence="1">
    <location>
        <begin position="1"/>
        <end position="58"/>
    </location>
</feature>
<feature type="compositionally biased region" description="Basic and acidic residues" evidence="1">
    <location>
        <begin position="31"/>
        <end position="40"/>
    </location>
</feature>
<evidence type="ECO:0000313" key="2">
    <source>
        <dbReference type="EMBL" id="GAA0185700.1"/>
    </source>
</evidence>
<dbReference type="EMBL" id="BAABME010012975">
    <property type="protein sequence ID" value="GAA0185700.1"/>
    <property type="molecule type" value="Genomic_DNA"/>
</dbReference>
<dbReference type="Proteomes" id="UP001454036">
    <property type="component" value="Unassembled WGS sequence"/>
</dbReference>
<accession>A0AAV3RYK3</accession>
<sequence>MYKDSKIKYGDEEEKQTIQKENKAKRCTMKRCGDKDEKSTTHRTRGPRFQEEKTNENQVWTERDLISNLCLDTHWALIFTTNDPPGEASRGTGSSTALVIGNIGMTVKVGC</sequence>
<feature type="compositionally biased region" description="Basic and acidic residues" evidence="1">
    <location>
        <begin position="48"/>
        <end position="58"/>
    </location>
</feature>
<comment type="caution">
    <text evidence="2">The sequence shown here is derived from an EMBL/GenBank/DDBJ whole genome shotgun (WGS) entry which is preliminary data.</text>
</comment>
<feature type="compositionally biased region" description="Basic and acidic residues" evidence="1">
    <location>
        <begin position="1"/>
        <end position="24"/>
    </location>
</feature>
<gene>
    <name evidence="2" type="ORF">LIER_32988</name>
</gene>
<organism evidence="2 3">
    <name type="scientific">Lithospermum erythrorhizon</name>
    <name type="common">Purple gromwell</name>
    <name type="synonym">Lithospermum officinale var. erythrorhizon</name>
    <dbReference type="NCBI Taxonomy" id="34254"/>
    <lineage>
        <taxon>Eukaryota</taxon>
        <taxon>Viridiplantae</taxon>
        <taxon>Streptophyta</taxon>
        <taxon>Embryophyta</taxon>
        <taxon>Tracheophyta</taxon>
        <taxon>Spermatophyta</taxon>
        <taxon>Magnoliopsida</taxon>
        <taxon>eudicotyledons</taxon>
        <taxon>Gunneridae</taxon>
        <taxon>Pentapetalae</taxon>
        <taxon>asterids</taxon>
        <taxon>lamiids</taxon>
        <taxon>Boraginales</taxon>
        <taxon>Boraginaceae</taxon>
        <taxon>Boraginoideae</taxon>
        <taxon>Lithospermeae</taxon>
        <taxon>Lithospermum</taxon>
    </lineage>
</organism>
<dbReference type="AlphaFoldDB" id="A0AAV3RYK3"/>
<proteinExistence type="predicted"/>
<evidence type="ECO:0000256" key="1">
    <source>
        <dbReference type="SAM" id="MobiDB-lite"/>
    </source>
</evidence>
<name>A0AAV3RYK3_LITER</name>
<evidence type="ECO:0000313" key="3">
    <source>
        <dbReference type="Proteomes" id="UP001454036"/>
    </source>
</evidence>
<keyword evidence="3" id="KW-1185">Reference proteome</keyword>
<protein>
    <submittedName>
        <fullName evidence="2">Uncharacterized protein</fullName>
    </submittedName>
</protein>
<reference evidence="2 3" key="1">
    <citation type="submission" date="2024-01" db="EMBL/GenBank/DDBJ databases">
        <title>The complete chloroplast genome sequence of Lithospermum erythrorhizon: insights into the phylogenetic relationship among Boraginaceae species and the maternal lineages of purple gromwells.</title>
        <authorList>
            <person name="Okada T."/>
            <person name="Watanabe K."/>
        </authorList>
    </citation>
    <scope>NUCLEOTIDE SEQUENCE [LARGE SCALE GENOMIC DNA]</scope>
</reference>